<dbReference type="SUPFAM" id="SSF55874">
    <property type="entry name" value="ATPase domain of HSP90 chaperone/DNA topoisomerase II/histidine kinase"/>
    <property type="match status" value="1"/>
</dbReference>
<evidence type="ECO:0000313" key="8">
    <source>
        <dbReference type="Proteomes" id="UP001501442"/>
    </source>
</evidence>
<evidence type="ECO:0000256" key="2">
    <source>
        <dbReference type="ARBA" id="ARBA00012438"/>
    </source>
</evidence>
<evidence type="ECO:0000313" key="7">
    <source>
        <dbReference type="EMBL" id="GAA4632530.1"/>
    </source>
</evidence>
<accession>A0ABP8UMF4</accession>
<dbReference type="InterPro" id="IPR029016">
    <property type="entry name" value="GAF-like_dom_sf"/>
</dbReference>
<dbReference type="SMART" id="SM00387">
    <property type="entry name" value="HATPase_c"/>
    <property type="match status" value="1"/>
</dbReference>
<dbReference type="InterPro" id="IPR050482">
    <property type="entry name" value="Sensor_HK_TwoCompSys"/>
</dbReference>
<dbReference type="InterPro" id="IPR005467">
    <property type="entry name" value="His_kinase_dom"/>
</dbReference>
<evidence type="ECO:0000256" key="1">
    <source>
        <dbReference type="ARBA" id="ARBA00000085"/>
    </source>
</evidence>
<dbReference type="InterPro" id="IPR036890">
    <property type="entry name" value="HATPase_C_sf"/>
</dbReference>
<keyword evidence="8" id="KW-1185">Reference proteome</keyword>
<dbReference type="EMBL" id="BAABHK010000011">
    <property type="protein sequence ID" value="GAA4632530.1"/>
    <property type="molecule type" value="Genomic_DNA"/>
</dbReference>
<evidence type="ECO:0000256" key="4">
    <source>
        <dbReference type="ARBA" id="ARBA00022777"/>
    </source>
</evidence>
<dbReference type="Gene3D" id="3.30.450.40">
    <property type="match status" value="1"/>
</dbReference>
<feature type="domain" description="Histidine kinase" evidence="6">
    <location>
        <begin position="316"/>
        <end position="402"/>
    </location>
</feature>
<organism evidence="7 8">
    <name type="scientific">Actinoallomurus vinaceus</name>
    <dbReference type="NCBI Taxonomy" id="1080074"/>
    <lineage>
        <taxon>Bacteria</taxon>
        <taxon>Bacillati</taxon>
        <taxon>Actinomycetota</taxon>
        <taxon>Actinomycetes</taxon>
        <taxon>Streptosporangiales</taxon>
        <taxon>Thermomonosporaceae</taxon>
        <taxon>Actinoallomurus</taxon>
    </lineage>
</organism>
<dbReference type="Gene3D" id="3.30.565.10">
    <property type="entry name" value="Histidine kinase-like ATPase, C-terminal domain"/>
    <property type="match status" value="1"/>
</dbReference>
<dbReference type="PANTHER" id="PTHR24421">
    <property type="entry name" value="NITRATE/NITRITE SENSOR PROTEIN NARX-RELATED"/>
    <property type="match status" value="1"/>
</dbReference>
<dbReference type="PROSITE" id="PS50109">
    <property type="entry name" value="HIS_KIN"/>
    <property type="match status" value="1"/>
</dbReference>
<sequence>MMAVPRRLLRRLGMAWDRLYAPEPANDELRRIVNRERAFRRVATLVAGGASPSAVFTAVAGEMGRLLGADHTMITRYRADRTLTLVAKWSSPDLPELDVPFGGRWVVAPDTPAGIVVETGWPARRTADSIESDLGPWARAHGLGAGVAGPITVEDRLWGVITTLYREANPPPDDAEQRMAEFVRMLNCAIAQADARAELIACHARMVTAADAVRQSVAADLNDGPQQCLKELTRQLQELQAGTSDEGLRRHLSRFAEAASEIEGRLRQVSTDLLSVAPAKGGMEATLRALTRRCPVPVDLNVPTGQELAERVEATVYHIVAEGLLNAIRHAHASAIRIDLSRDGEGIRLSINDDGVGGAHPLDDESGLAALKKRVEVLGGSLQVESPVGDGTSLAVTLPCSA</sequence>
<dbReference type="SUPFAM" id="SSF55781">
    <property type="entry name" value="GAF domain-like"/>
    <property type="match status" value="1"/>
</dbReference>
<dbReference type="InterPro" id="IPR003018">
    <property type="entry name" value="GAF"/>
</dbReference>
<proteinExistence type="predicted"/>
<keyword evidence="4" id="KW-0418">Kinase</keyword>
<name>A0ABP8UMF4_9ACTN</name>
<dbReference type="Pfam" id="PF01590">
    <property type="entry name" value="GAF"/>
    <property type="match status" value="1"/>
</dbReference>
<comment type="catalytic activity">
    <reaction evidence="1">
        <text>ATP + protein L-histidine = ADP + protein N-phospho-L-histidine.</text>
        <dbReference type="EC" id="2.7.13.3"/>
    </reaction>
</comment>
<dbReference type="CDD" id="cd16917">
    <property type="entry name" value="HATPase_UhpB-NarQ-NarX-like"/>
    <property type="match status" value="1"/>
</dbReference>
<keyword evidence="3" id="KW-0808">Transferase</keyword>
<dbReference type="Proteomes" id="UP001501442">
    <property type="component" value="Unassembled WGS sequence"/>
</dbReference>
<dbReference type="Pfam" id="PF02518">
    <property type="entry name" value="HATPase_c"/>
    <property type="match status" value="1"/>
</dbReference>
<protein>
    <recommendedName>
        <fullName evidence="2">histidine kinase</fullName>
        <ecNumber evidence="2">2.7.13.3</ecNumber>
    </recommendedName>
</protein>
<evidence type="ECO:0000256" key="5">
    <source>
        <dbReference type="ARBA" id="ARBA00023012"/>
    </source>
</evidence>
<dbReference type="PANTHER" id="PTHR24421:SF10">
    <property type="entry name" value="NITRATE_NITRITE SENSOR PROTEIN NARQ"/>
    <property type="match status" value="1"/>
</dbReference>
<dbReference type="InterPro" id="IPR003594">
    <property type="entry name" value="HATPase_dom"/>
</dbReference>
<gene>
    <name evidence="7" type="ORF">GCM10023196_066290</name>
</gene>
<dbReference type="EC" id="2.7.13.3" evidence="2"/>
<dbReference type="SMART" id="SM00065">
    <property type="entry name" value="GAF"/>
    <property type="match status" value="1"/>
</dbReference>
<evidence type="ECO:0000256" key="3">
    <source>
        <dbReference type="ARBA" id="ARBA00022679"/>
    </source>
</evidence>
<reference evidence="8" key="1">
    <citation type="journal article" date="2019" name="Int. J. Syst. Evol. Microbiol.">
        <title>The Global Catalogue of Microorganisms (GCM) 10K type strain sequencing project: providing services to taxonomists for standard genome sequencing and annotation.</title>
        <authorList>
            <consortium name="The Broad Institute Genomics Platform"/>
            <consortium name="The Broad Institute Genome Sequencing Center for Infectious Disease"/>
            <person name="Wu L."/>
            <person name="Ma J."/>
        </authorList>
    </citation>
    <scope>NUCLEOTIDE SEQUENCE [LARGE SCALE GENOMIC DNA]</scope>
    <source>
        <strain evidence="8">JCM 17939</strain>
    </source>
</reference>
<comment type="caution">
    <text evidence="7">The sequence shown here is derived from an EMBL/GenBank/DDBJ whole genome shotgun (WGS) entry which is preliminary data.</text>
</comment>
<keyword evidence="5" id="KW-0902">Two-component regulatory system</keyword>
<evidence type="ECO:0000259" key="6">
    <source>
        <dbReference type="PROSITE" id="PS50109"/>
    </source>
</evidence>